<sequence length="55" mass="6191">MRLLSRNSVEYLNGPTQMWDVGGDSFDAFDGVGVLESAELSIDEPEFEMMIFQSE</sequence>
<dbReference type="AlphaFoldDB" id="A0A0A9BAH5"/>
<organism evidence="1">
    <name type="scientific">Arundo donax</name>
    <name type="common">Giant reed</name>
    <name type="synonym">Donax arundinaceus</name>
    <dbReference type="NCBI Taxonomy" id="35708"/>
    <lineage>
        <taxon>Eukaryota</taxon>
        <taxon>Viridiplantae</taxon>
        <taxon>Streptophyta</taxon>
        <taxon>Embryophyta</taxon>
        <taxon>Tracheophyta</taxon>
        <taxon>Spermatophyta</taxon>
        <taxon>Magnoliopsida</taxon>
        <taxon>Liliopsida</taxon>
        <taxon>Poales</taxon>
        <taxon>Poaceae</taxon>
        <taxon>PACMAD clade</taxon>
        <taxon>Arundinoideae</taxon>
        <taxon>Arundineae</taxon>
        <taxon>Arundo</taxon>
    </lineage>
</organism>
<accession>A0A0A9BAH5</accession>
<dbReference type="EMBL" id="GBRH01236921">
    <property type="protein sequence ID" value="JAD60974.1"/>
    <property type="molecule type" value="Transcribed_RNA"/>
</dbReference>
<reference evidence="1" key="2">
    <citation type="journal article" date="2015" name="Data Brief">
        <title>Shoot transcriptome of the giant reed, Arundo donax.</title>
        <authorList>
            <person name="Barrero R.A."/>
            <person name="Guerrero F.D."/>
            <person name="Moolhuijzen P."/>
            <person name="Goolsby J.A."/>
            <person name="Tidwell J."/>
            <person name="Bellgard S.E."/>
            <person name="Bellgard M.I."/>
        </authorList>
    </citation>
    <scope>NUCLEOTIDE SEQUENCE</scope>
    <source>
        <tissue evidence="1">Shoot tissue taken approximately 20 cm above the soil surface</tissue>
    </source>
</reference>
<proteinExistence type="predicted"/>
<name>A0A0A9BAH5_ARUDO</name>
<reference evidence="1" key="1">
    <citation type="submission" date="2014-09" db="EMBL/GenBank/DDBJ databases">
        <authorList>
            <person name="Magalhaes I.L.F."/>
            <person name="Oliveira U."/>
            <person name="Santos F.R."/>
            <person name="Vidigal T.H.D.A."/>
            <person name="Brescovit A.D."/>
            <person name="Santos A.J."/>
        </authorList>
    </citation>
    <scope>NUCLEOTIDE SEQUENCE</scope>
    <source>
        <tissue evidence="1">Shoot tissue taken approximately 20 cm above the soil surface</tissue>
    </source>
</reference>
<protein>
    <submittedName>
        <fullName evidence="1">Uncharacterized protein</fullName>
    </submittedName>
</protein>
<evidence type="ECO:0000313" key="1">
    <source>
        <dbReference type="EMBL" id="JAD60974.1"/>
    </source>
</evidence>